<feature type="transmembrane region" description="Helical" evidence="10">
    <location>
        <begin position="251"/>
        <end position="279"/>
    </location>
</feature>
<dbReference type="PRINTS" id="PR00762">
    <property type="entry name" value="CLCHANNEL"/>
</dbReference>
<dbReference type="OrthoDB" id="9767361at2"/>
<dbReference type="PANTHER" id="PTHR43427:SF6">
    <property type="entry name" value="CHLORIDE CHANNEL PROTEIN CLC-E"/>
    <property type="match status" value="1"/>
</dbReference>
<feature type="transmembrane region" description="Helical" evidence="10">
    <location>
        <begin position="83"/>
        <end position="102"/>
    </location>
</feature>
<feature type="transmembrane region" description="Helical" evidence="10">
    <location>
        <begin position="299"/>
        <end position="320"/>
    </location>
</feature>
<name>A0A6N6JC40_9RHOB</name>
<accession>A0A6N6JC40</accession>
<dbReference type="PANTHER" id="PTHR43427">
    <property type="entry name" value="CHLORIDE CHANNEL PROTEIN CLC-E"/>
    <property type="match status" value="1"/>
</dbReference>
<keyword evidence="5" id="KW-0406">Ion transport</keyword>
<evidence type="ECO:0000256" key="9">
    <source>
        <dbReference type="ARBA" id="ARBA00023303"/>
    </source>
</evidence>
<comment type="caution">
    <text evidence="11">The sequence shown here is derived from an EMBL/GenBank/DDBJ whole genome shotgun (WGS) entry which is preliminary data.</text>
</comment>
<evidence type="ECO:0000313" key="11">
    <source>
        <dbReference type="EMBL" id="GFE63567.1"/>
    </source>
</evidence>
<dbReference type="InterPro" id="IPR001807">
    <property type="entry name" value="ClC"/>
</dbReference>
<feature type="transmembrane region" description="Helical" evidence="10">
    <location>
        <begin position="181"/>
        <end position="205"/>
    </location>
</feature>
<feature type="transmembrane region" description="Helical" evidence="10">
    <location>
        <begin position="391"/>
        <end position="416"/>
    </location>
</feature>
<evidence type="ECO:0000256" key="2">
    <source>
        <dbReference type="ARBA" id="ARBA00022448"/>
    </source>
</evidence>
<organism evidence="11 12">
    <name type="scientific">Litoreibacter roseus</name>
    <dbReference type="NCBI Taxonomy" id="2601869"/>
    <lineage>
        <taxon>Bacteria</taxon>
        <taxon>Pseudomonadati</taxon>
        <taxon>Pseudomonadota</taxon>
        <taxon>Alphaproteobacteria</taxon>
        <taxon>Rhodobacterales</taxon>
        <taxon>Roseobacteraceae</taxon>
        <taxon>Litoreibacter</taxon>
    </lineage>
</organism>
<dbReference type="InterPro" id="IPR014743">
    <property type="entry name" value="Cl-channel_core"/>
</dbReference>
<keyword evidence="12" id="KW-1185">Reference proteome</keyword>
<feature type="transmembrane region" description="Helical" evidence="10">
    <location>
        <begin position="359"/>
        <end position="379"/>
    </location>
</feature>
<evidence type="ECO:0000256" key="4">
    <source>
        <dbReference type="ARBA" id="ARBA00022989"/>
    </source>
</evidence>
<dbReference type="GO" id="GO:0005254">
    <property type="term" value="F:chloride channel activity"/>
    <property type="evidence" value="ECO:0007669"/>
    <property type="project" value="UniProtKB-KW"/>
</dbReference>
<keyword evidence="4 10" id="KW-1133">Transmembrane helix</keyword>
<evidence type="ECO:0000256" key="10">
    <source>
        <dbReference type="SAM" id="Phobius"/>
    </source>
</evidence>
<evidence type="ECO:0000313" key="12">
    <source>
        <dbReference type="Proteomes" id="UP000436822"/>
    </source>
</evidence>
<dbReference type="Proteomes" id="UP000436822">
    <property type="component" value="Unassembled WGS sequence"/>
</dbReference>
<proteinExistence type="predicted"/>
<evidence type="ECO:0000256" key="1">
    <source>
        <dbReference type="ARBA" id="ARBA00004141"/>
    </source>
</evidence>
<keyword evidence="3 10" id="KW-0812">Transmembrane</keyword>
<evidence type="ECO:0000256" key="8">
    <source>
        <dbReference type="ARBA" id="ARBA00023214"/>
    </source>
</evidence>
<feature type="transmembrane region" description="Helical" evidence="10">
    <location>
        <begin position="37"/>
        <end position="55"/>
    </location>
</feature>
<dbReference type="EMBL" id="BLJE01000001">
    <property type="protein sequence ID" value="GFE63567.1"/>
    <property type="molecule type" value="Genomic_DNA"/>
</dbReference>
<dbReference type="Gene3D" id="1.10.3080.10">
    <property type="entry name" value="Clc chloride channel"/>
    <property type="match status" value="1"/>
</dbReference>
<keyword evidence="2" id="KW-0813">Transport</keyword>
<sequence>MAEPQTSPKGASLNKVVQACKDGWHILLHKGPSQLQFWFIALAIGIAAGFAALLFRKGIEALQALLYGTEDVRTLSTVVADLAWYWIVLIPICGGLVTGIILHRFTRDGRVRSVADVIEGSALHNGRVEKRAGLASAAASLITLSSGGSTGREGPVVHLAAVISSWVCGLIKADGITGRDLLGCAVAAAVSASFNAPIAGALFALEVVLRHFAVHAFAPIVIASAAGTVINRLEFGDVTEFTLPTDNILSFYVELPAFLMLGLLCGLVAVVLMRTIFWADDFATDIQSRTGLPRWLRPAVAGLFLGLIALVYPHIIGVGYETTSAALTGELLFREAVVFAIIKVVAVAITMAGRMGGGVFSPSLMLGALTGLAFGWIATGIFPDVSGSETLYALAGMGAVAAAVLGAPISTTLIVFELTGDWQTGLAVMVAVSLSTALASRLVDRSFFLTQLERRDVHLAAGPQAYLLSMFRVANVMRMPDHANAADQAQIWEAIEDNVFIAPDATLEDAMPVFEKTNRAFIPVVRLGAEGQPPEILGALFQVDALLQYNRALAATAAEEHS</sequence>
<protein>
    <submittedName>
        <fullName evidence="11">Chloride channel protein</fullName>
    </submittedName>
</protein>
<evidence type="ECO:0000256" key="3">
    <source>
        <dbReference type="ARBA" id="ARBA00022692"/>
    </source>
</evidence>
<reference evidence="11 12" key="1">
    <citation type="submission" date="2019-12" db="EMBL/GenBank/DDBJ databases">
        <title>Litoreibacter badius sp. nov., a novel bacteriochlorophyll a-containing bacterium in the genus Litoreibacter.</title>
        <authorList>
            <person name="Kanamuro M."/>
            <person name="Takabe Y."/>
            <person name="Mori K."/>
            <person name="Takaichi S."/>
            <person name="Hanada S."/>
        </authorList>
    </citation>
    <scope>NUCLEOTIDE SEQUENCE [LARGE SCALE GENOMIC DNA]</scope>
    <source>
        <strain evidence="11 12">K6</strain>
    </source>
</reference>
<dbReference type="CDD" id="cd00400">
    <property type="entry name" value="Voltage_gated_ClC"/>
    <property type="match status" value="1"/>
</dbReference>
<feature type="transmembrane region" description="Helical" evidence="10">
    <location>
        <begin position="211"/>
        <end position="230"/>
    </location>
</feature>
<comment type="subcellular location">
    <subcellularLocation>
        <location evidence="1">Membrane</location>
        <topology evidence="1">Multi-pass membrane protein</topology>
    </subcellularLocation>
</comment>
<evidence type="ECO:0000256" key="7">
    <source>
        <dbReference type="ARBA" id="ARBA00023173"/>
    </source>
</evidence>
<evidence type="ECO:0000256" key="5">
    <source>
        <dbReference type="ARBA" id="ARBA00023065"/>
    </source>
</evidence>
<dbReference type="SUPFAM" id="SSF81340">
    <property type="entry name" value="Clc chloride channel"/>
    <property type="match status" value="1"/>
</dbReference>
<dbReference type="AlphaFoldDB" id="A0A6N6JC40"/>
<keyword evidence="7" id="KW-0869">Chloride channel</keyword>
<dbReference type="RefSeq" id="WP_159804493.1">
    <property type="nucleotide sequence ID" value="NZ_BLJE01000001.1"/>
</dbReference>
<feature type="transmembrane region" description="Helical" evidence="10">
    <location>
        <begin position="332"/>
        <end position="353"/>
    </location>
</feature>
<keyword evidence="9" id="KW-0407">Ion channel</keyword>
<keyword evidence="8" id="KW-0868">Chloride</keyword>
<dbReference type="Pfam" id="PF00654">
    <property type="entry name" value="Voltage_CLC"/>
    <property type="match status" value="1"/>
</dbReference>
<evidence type="ECO:0000256" key="6">
    <source>
        <dbReference type="ARBA" id="ARBA00023136"/>
    </source>
</evidence>
<dbReference type="InterPro" id="IPR050368">
    <property type="entry name" value="ClC-type_chloride_channel"/>
</dbReference>
<dbReference type="GO" id="GO:0034707">
    <property type="term" value="C:chloride channel complex"/>
    <property type="evidence" value="ECO:0007669"/>
    <property type="project" value="UniProtKB-KW"/>
</dbReference>
<keyword evidence="6 10" id="KW-0472">Membrane</keyword>
<gene>
    <name evidence="11" type="ORF">KIN_06410</name>
</gene>